<dbReference type="Gene3D" id="1.10.3720.10">
    <property type="entry name" value="MetI-like"/>
    <property type="match status" value="1"/>
</dbReference>
<evidence type="ECO:0000259" key="9">
    <source>
        <dbReference type="PROSITE" id="PS50928"/>
    </source>
</evidence>
<feature type="transmembrane region" description="Helical" evidence="7">
    <location>
        <begin position="35"/>
        <end position="52"/>
    </location>
</feature>
<feature type="transmembrane region" description="Helical" evidence="7">
    <location>
        <begin position="250"/>
        <end position="269"/>
    </location>
</feature>
<name>A0ABV9UDI6_9ACTN</name>
<comment type="similarity">
    <text evidence="7">Belongs to the binding-protein-dependent transport system permease family.</text>
</comment>
<dbReference type="InterPro" id="IPR000515">
    <property type="entry name" value="MetI-like"/>
</dbReference>
<evidence type="ECO:0000313" key="11">
    <source>
        <dbReference type="Proteomes" id="UP001595872"/>
    </source>
</evidence>
<dbReference type="InterPro" id="IPR035906">
    <property type="entry name" value="MetI-like_sf"/>
</dbReference>
<comment type="caution">
    <text evidence="10">The sequence shown here is derived from an EMBL/GenBank/DDBJ whole genome shotgun (WGS) entry which is preliminary data.</text>
</comment>
<keyword evidence="4 7" id="KW-0812">Transmembrane</keyword>
<evidence type="ECO:0000256" key="4">
    <source>
        <dbReference type="ARBA" id="ARBA00022692"/>
    </source>
</evidence>
<dbReference type="CDD" id="cd06261">
    <property type="entry name" value="TM_PBP2"/>
    <property type="match status" value="1"/>
</dbReference>
<feature type="transmembrane region" description="Helical" evidence="7">
    <location>
        <begin position="92"/>
        <end position="114"/>
    </location>
</feature>
<keyword evidence="11" id="KW-1185">Reference proteome</keyword>
<organism evidence="10 11">
    <name type="scientific">Actinomadura gamaensis</name>
    <dbReference type="NCBI Taxonomy" id="1763541"/>
    <lineage>
        <taxon>Bacteria</taxon>
        <taxon>Bacillati</taxon>
        <taxon>Actinomycetota</taxon>
        <taxon>Actinomycetes</taxon>
        <taxon>Streptosporangiales</taxon>
        <taxon>Thermomonosporaceae</taxon>
        <taxon>Actinomadura</taxon>
    </lineage>
</organism>
<protein>
    <submittedName>
        <fullName evidence="10">ABC transporter permease</fullName>
    </submittedName>
</protein>
<feature type="transmembrane region" description="Helical" evidence="7">
    <location>
        <begin position="184"/>
        <end position="205"/>
    </location>
</feature>
<dbReference type="Proteomes" id="UP001595872">
    <property type="component" value="Unassembled WGS sequence"/>
</dbReference>
<feature type="domain" description="ABC transmembrane type-1" evidence="9">
    <location>
        <begin position="86"/>
        <end position="268"/>
    </location>
</feature>
<evidence type="ECO:0000256" key="1">
    <source>
        <dbReference type="ARBA" id="ARBA00004651"/>
    </source>
</evidence>
<accession>A0ABV9UDI6</accession>
<evidence type="ECO:0000256" key="6">
    <source>
        <dbReference type="ARBA" id="ARBA00023136"/>
    </source>
</evidence>
<feature type="transmembrane region" description="Helical" evidence="7">
    <location>
        <begin position="217"/>
        <end position="238"/>
    </location>
</feature>
<evidence type="ECO:0000313" key="10">
    <source>
        <dbReference type="EMBL" id="MFC4913934.1"/>
    </source>
</evidence>
<proteinExistence type="inferred from homology"/>
<evidence type="ECO:0000256" key="2">
    <source>
        <dbReference type="ARBA" id="ARBA00022448"/>
    </source>
</evidence>
<dbReference type="SUPFAM" id="SSF161098">
    <property type="entry name" value="MetI-like"/>
    <property type="match status" value="1"/>
</dbReference>
<evidence type="ECO:0000256" key="8">
    <source>
        <dbReference type="SAM" id="MobiDB-lite"/>
    </source>
</evidence>
<dbReference type="EMBL" id="JBHSIT010000021">
    <property type="protein sequence ID" value="MFC4913934.1"/>
    <property type="molecule type" value="Genomic_DNA"/>
</dbReference>
<dbReference type="RefSeq" id="WP_378265340.1">
    <property type="nucleotide sequence ID" value="NZ_JBHSIT010000021.1"/>
</dbReference>
<feature type="compositionally biased region" description="Low complexity" evidence="8">
    <location>
        <begin position="7"/>
        <end position="26"/>
    </location>
</feature>
<evidence type="ECO:0000256" key="7">
    <source>
        <dbReference type="RuleBase" id="RU363032"/>
    </source>
</evidence>
<reference evidence="11" key="1">
    <citation type="journal article" date="2019" name="Int. J. Syst. Evol. Microbiol.">
        <title>The Global Catalogue of Microorganisms (GCM) 10K type strain sequencing project: providing services to taxonomists for standard genome sequencing and annotation.</title>
        <authorList>
            <consortium name="The Broad Institute Genomics Platform"/>
            <consortium name="The Broad Institute Genome Sequencing Center for Infectious Disease"/>
            <person name="Wu L."/>
            <person name="Ma J."/>
        </authorList>
    </citation>
    <scope>NUCLEOTIDE SEQUENCE [LARGE SCALE GENOMIC DNA]</scope>
    <source>
        <strain evidence="11">KLKA75</strain>
    </source>
</reference>
<dbReference type="PANTHER" id="PTHR30151:SF0">
    <property type="entry name" value="ABC TRANSPORTER PERMEASE PROTEIN MJ0413-RELATED"/>
    <property type="match status" value="1"/>
</dbReference>
<keyword evidence="6 7" id="KW-0472">Membrane</keyword>
<keyword evidence="2 7" id="KW-0813">Transport</keyword>
<dbReference type="PROSITE" id="PS50928">
    <property type="entry name" value="ABC_TM1"/>
    <property type="match status" value="1"/>
</dbReference>
<dbReference type="Pfam" id="PF00528">
    <property type="entry name" value="BPD_transp_1"/>
    <property type="match status" value="1"/>
</dbReference>
<sequence>MSPTPAPTAAAPAAAAPRARRAPGTAARRRRSPDLLRGAAGVLVFVVLWELAGRAGLLDRKVVPLASATLERAARLAGDGEFLGDVGTTLTAWALGMLLTLAIAVPAGLLIGSVPAVRIATRPFVEFLRPIPSVAVIPLAMMIFPATLHLKLAVIAYGATWPILVNTVYGLREVDPVAVQTLRAFGFGRLAVLFRVALPTVAPFVATGTRVASGVALILAISVELVNGGTSGVGVYLIEAGGSADGLEMIVAASVWAGLFGLLFDVLFTRAEHHLFRWRRAAA</sequence>
<gene>
    <name evidence="10" type="ORF">ACFPCY_42075</name>
</gene>
<keyword evidence="3" id="KW-1003">Cell membrane</keyword>
<feature type="region of interest" description="Disordered" evidence="8">
    <location>
        <begin position="1"/>
        <end position="30"/>
    </location>
</feature>
<evidence type="ECO:0000256" key="3">
    <source>
        <dbReference type="ARBA" id="ARBA00022475"/>
    </source>
</evidence>
<dbReference type="PANTHER" id="PTHR30151">
    <property type="entry name" value="ALKANE SULFONATE ABC TRANSPORTER-RELATED, MEMBRANE SUBUNIT"/>
    <property type="match status" value="1"/>
</dbReference>
<comment type="subcellular location">
    <subcellularLocation>
        <location evidence="1 7">Cell membrane</location>
        <topology evidence="1 7">Multi-pass membrane protein</topology>
    </subcellularLocation>
</comment>
<keyword evidence="5 7" id="KW-1133">Transmembrane helix</keyword>
<evidence type="ECO:0000256" key="5">
    <source>
        <dbReference type="ARBA" id="ARBA00022989"/>
    </source>
</evidence>
<feature type="transmembrane region" description="Helical" evidence="7">
    <location>
        <begin position="135"/>
        <end position="164"/>
    </location>
</feature>